<evidence type="ECO:0000256" key="1">
    <source>
        <dbReference type="SAM" id="MobiDB-lite"/>
    </source>
</evidence>
<proteinExistence type="predicted"/>
<name>A0A4D9CN17_9STRA</name>
<evidence type="ECO:0000313" key="2">
    <source>
        <dbReference type="EMBL" id="TFJ80531.1"/>
    </source>
</evidence>
<dbReference type="AlphaFoldDB" id="A0A4D9CN17"/>
<sequence>GQLLQTQLDLQVQVQHYITSQITIQSELIKDTVSSSMHVLGRGDGLPRQEGGKEDGKGVTAQGGEGEGEGETLPPLIVDGEEQEERKHLAFPSSPLPCGGVAGGGRLPTSTPMYMKRGGEGGREGGGEGGREGGGGLDALATEARILEAASKAKRQQQQDTLSSLEDEEEEEEEEQGEGRGEIWSGCEERFPSRPRTVTLAL</sequence>
<feature type="compositionally biased region" description="Basic and acidic residues" evidence="1">
    <location>
        <begin position="117"/>
        <end position="131"/>
    </location>
</feature>
<reference evidence="2 3" key="1">
    <citation type="submission" date="2019-01" db="EMBL/GenBank/DDBJ databases">
        <title>Nuclear Genome Assembly of the Microalgal Biofuel strain Nannochloropsis salina CCMP1776.</title>
        <authorList>
            <person name="Hovde B."/>
        </authorList>
    </citation>
    <scope>NUCLEOTIDE SEQUENCE [LARGE SCALE GENOMIC DNA]</scope>
    <source>
        <strain evidence="2 3">CCMP1776</strain>
    </source>
</reference>
<dbReference type="EMBL" id="SDOX01000164">
    <property type="protein sequence ID" value="TFJ80531.1"/>
    <property type="molecule type" value="Genomic_DNA"/>
</dbReference>
<evidence type="ECO:0000313" key="3">
    <source>
        <dbReference type="Proteomes" id="UP000355283"/>
    </source>
</evidence>
<organism evidence="2 3">
    <name type="scientific">Nannochloropsis salina CCMP1776</name>
    <dbReference type="NCBI Taxonomy" id="1027361"/>
    <lineage>
        <taxon>Eukaryota</taxon>
        <taxon>Sar</taxon>
        <taxon>Stramenopiles</taxon>
        <taxon>Ochrophyta</taxon>
        <taxon>Eustigmatophyceae</taxon>
        <taxon>Eustigmatales</taxon>
        <taxon>Monodopsidaceae</taxon>
        <taxon>Microchloropsis</taxon>
        <taxon>Microchloropsis salina</taxon>
    </lineage>
</organism>
<feature type="compositionally biased region" description="Basic and acidic residues" evidence="1">
    <location>
        <begin position="177"/>
        <end position="192"/>
    </location>
</feature>
<protein>
    <submittedName>
        <fullName evidence="2">Uncharacterized protein</fullName>
    </submittedName>
</protein>
<dbReference type="Proteomes" id="UP000355283">
    <property type="component" value="Unassembled WGS sequence"/>
</dbReference>
<keyword evidence="3" id="KW-1185">Reference proteome</keyword>
<feature type="compositionally biased region" description="Acidic residues" evidence="1">
    <location>
        <begin position="165"/>
        <end position="176"/>
    </location>
</feature>
<accession>A0A4D9CN17</accession>
<comment type="caution">
    <text evidence="2">The sequence shown here is derived from an EMBL/GenBank/DDBJ whole genome shotgun (WGS) entry which is preliminary data.</text>
</comment>
<feature type="non-terminal residue" evidence="2">
    <location>
        <position position="1"/>
    </location>
</feature>
<gene>
    <name evidence="2" type="ORF">NSK_008135</name>
</gene>
<feature type="compositionally biased region" description="Basic and acidic residues" evidence="1">
    <location>
        <begin position="45"/>
        <end position="57"/>
    </location>
</feature>
<feature type="region of interest" description="Disordered" evidence="1">
    <location>
        <begin position="39"/>
        <end position="202"/>
    </location>
</feature>